<dbReference type="GeneID" id="111288064"/>
<evidence type="ECO:0000256" key="3">
    <source>
        <dbReference type="ARBA" id="ARBA00022490"/>
    </source>
</evidence>
<feature type="compositionally biased region" description="Low complexity" evidence="6">
    <location>
        <begin position="452"/>
        <end position="476"/>
    </location>
</feature>
<evidence type="ECO:0000313" key="8">
    <source>
        <dbReference type="Proteomes" id="UP000515121"/>
    </source>
</evidence>
<dbReference type="OrthoDB" id="621651at2759"/>
<sequence>MGESVKSFSNPADISHKAKEGDPIRALTESVSFGRFMSESLAWEKWSTFSNNRYLEEVEKFSEPGSVAQKKAYFEAHYKRRAAMRAAALLEQANTVINGASQMGTINAALAVSSLNTDSANADTSLAMNQQDNGVSDVAVANTADVDAGNLNVERDNMDVTDAEGGQAVMEQNVTIENNTQIENSKALENIENHGMIMATPHKKMPHNECTDQKNSTSSSNKRPTSSLSKSSKPIRASQLPLNPSKIVASAQARSDTDVAKFAGNSNDKMNTIPNSLHKSITVTSGASKTTKTSLRMPKDSPTSLQTPTSTLKKAADQENLAPSSDKRQSNSMLKLSNHGRASKRAPSRIANNHALINKTSAVDSTEQRRIVQKSLHMSMNFTMRTGETNKTSPKISRESLTPLQTPTRASVNGGPKLASKVPLSQDRRTRAAPNKSVSGGVTGDGRWPTLSNCSKSSTASGTSRRSAISSSPFSFRSEERAAKRKEFFKKLADKMNSKEVEKSQMQIRSKEREKNDLTKLRQSTDFKARPNEDLYHGSQSSHNHVKKITSTWPQSPNFGRKPPPSTVQDANSRPPRRPSIDPESSKHVLRKNNRMACSMTSLPKNRHENASPNIQPSVGK</sequence>
<feature type="region of interest" description="Disordered" evidence="6">
    <location>
        <begin position="1"/>
        <end position="21"/>
    </location>
</feature>
<evidence type="ECO:0000256" key="4">
    <source>
        <dbReference type="ARBA" id="ARBA00022701"/>
    </source>
</evidence>
<feature type="region of interest" description="Disordered" evidence="6">
    <location>
        <begin position="201"/>
        <end position="481"/>
    </location>
</feature>
<feature type="compositionally biased region" description="Polar residues" evidence="6">
    <location>
        <begin position="376"/>
        <end position="411"/>
    </location>
</feature>
<name>A0A6P5Y2D7_DURZI</name>
<comment type="subcellular location">
    <subcellularLocation>
        <location evidence="1">Cytoplasm</location>
        <location evidence="1">Cytoskeleton</location>
    </subcellularLocation>
</comment>
<feature type="compositionally biased region" description="Polar residues" evidence="6">
    <location>
        <begin position="611"/>
        <end position="621"/>
    </location>
</feature>
<keyword evidence="8" id="KW-1185">Reference proteome</keyword>
<feature type="compositionally biased region" description="Polar residues" evidence="6">
    <location>
        <begin position="1"/>
        <end position="12"/>
    </location>
</feature>
<feature type="compositionally biased region" description="Polar residues" evidence="6">
    <location>
        <begin position="264"/>
        <end position="294"/>
    </location>
</feature>
<feature type="domain" description="TPX2 C-terminal" evidence="7">
    <location>
        <begin position="474"/>
        <end position="539"/>
    </location>
</feature>
<keyword evidence="5" id="KW-0206">Cytoskeleton</keyword>
<gene>
    <name evidence="9" type="primary">LOC111288064</name>
</gene>
<dbReference type="Proteomes" id="UP000515121">
    <property type="component" value="Unplaced"/>
</dbReference>
<organism evidence="8 9">
    <name type="scientific">Durio zibethinus</name>
    <name type="common">Durian</name>
    <dbReference type="NCBI Taxonomy" id="66656"/>
    <lineage>
        <taxon>Eukaryota</taxon>
        <taxon>Viridiplantae</taxon>
        <taxon>Streptophyta</taxon>
        <taxon>Embryophyta</taxon>
        <taxon>Tracheophyta</taxon>
        <taxon>Spermatophyta</taxon>
        <taxon>Magnoliopsida</taxon>
        <taxon>eudicotyledons</taxon>
        <taxon>Gunneridae</taxon>
        <taxon>Pentapetalae</taxon>
        <taxon>rosids</taxon>
        <taxon>malvids</taxon>
        <taxon>Malvales</taxon>
        <taxon>Malvaceae</taxon>
        <taxon>Helicteroideae</taxon>
        <taxon>Durio</taxon>
    </lineage>
</organism>
<feature type="compositionally biased region" description="Polar residues" evidence="6">
    <location>
        <begin position="538"/>
        <end position="558"/>
    </location>
</feature>
<evidence type="ECO:0000256" key="6">
    <source>
        <dbReference type="SAM" id="MobiDB-lite"/>
    </source>
</evidence>
<dbReference type="PANTHER" id="PTHR47067">
    <property type="entry name" value="TPX2 (TARGETING PROTEIN FOR XKLP2) PROTEIN FAMILY-RELATED"/>
    <property type="match status" value="1"/>
</dbReference>
<evidence type="ECO:0000313" key="9">
    <source>
        <dbReference type="RefSeq" id="XP_022734555.1"/>
    </source>
</evidence>
<evidence type="ECO:0000256" key="5">
    <source>
        <dbReference type="ARBA" id="ARBA00023212"/>
    </source>
</evidence>
<evidence type="ECO:0000256" key="1">
    <source>
        <dbReference type="ARBA" id="ARBA00004245"/>
    </source>
</evidence>
<dbReference type="KEGG" id="dzi:111288064"/>
<feature type="compositionally biased region" description="Low complexity" evidence="6">
    <location>
        <begin position="301"/>
        <end position="312"/>
    </location>
</feature>
<keyword evidence="4" id="KW-0493">Microtubule</keyword>
<dbReference type="AlphaFoldDB" id="A0A6P5Y2D7"/>
<dbReference type="RefSeq" id="XP_022734555.1">
    <property type="nucleotide sequence ID" value="XM_022878820.1"/>
</dbReference>
<feature type="region of interest" description="Disordered" evidence="6">
    <location>
        <begin position="497"/>
        <end position="621"/>
    </location>
</feature>
<dbReference type="Pfam" id="PF06886">
    <property type="entry name" value="TPX2"/>
    <property type="match status" value="1"/>
</dbReference>
<evidence type="ECO:0000256" key="2">
    <source>
        <dbReference type="ARBA" id="ARBA00005885"/>
    </source>
</evidence>
<reference evidence="9" key="1">
    <citation type="submission" date="2025-08" db="UniProtKB">
        <authorList>
            <consortium name="RefSeq"/>
        </authorList>
    </citation>
    <scope>IDENTIFICATION</scope>
    <source>
        <tissue evidence="9">Fruit stalk</tissue>
    </source>
</reference>
<dbReference type="PANTHER" id="PTHR47067:SF16">
    <property type="entry name" value="TPX2 (TARGETING PROTEIN FOR XKLP2) PROTEIN FAMILY"/>
    <property type="match status" value="1"/>
</dbReference>
<keyword evidence="3" id="KW-0963">Cytoplasm</keyword>
<accession>A0A6P5Y2D7</accession>
<protein>
    <submittedName>
        <fullName evidence="9">Protein WVD2-like 4 isoform X1</fullName>
    </submittedName>
</protein>
<dbReference type="InterPro" id="IPR027329">
    <property type="entry name" value="TPX2_C"/>
</dbReference>
<proteinExistence type="inferred from homology"/>
<comment type="similarity">
    <text evidence="2">Belongs to the TPX2 family.</text>
</comment>
<feature type="compositionally biased region" description="Low complexity" evidence="6">
    <location>
        <begin position="214"/>
        <end position="234"/>
    </location>
</feature>
<dbReference type="GO" id="GO:0005874">
    <property type="term" value="C:microtubule"/>
    <property type="evidence" value="ECO:0007669"/>
    <property type="project" value="UniProtKB-KW"/>
</dbReference>
<evidence type="ECO:0000259" key="7">
    <source>
        <dbReference type="Pfam" id="PF06886"/>
    </source>
</evidence>
<feature type="compositionally biased region" description="Basic and acidic residues" evidence="6">
    <location>
        <begin position="497"/>
        <end position="536"/>
    </location>
</feature>
<dbReference type="InterPro" id="IPR044216">
    <property type="entry name" value="WDL7"/>
</dbReference>